<evidence type="ECO:0000259" key="2">
    <source>
        <dbReference type="PROSITE" id="PS51293"/>
    </source>
</evidence>
<dbReference type="Gene3D" id="1.10.10.60">
    <property type="entry name" value="Homeodomain-like"/>
    <property type="match status" value="2"/>
</dbReference>
<dbReference type="InterPro" id="IPR017884">
    <property type="entry name" value="SANT_dom"/>
</dbReference>
<feature type="domain" description="Myb-like" evidence="1">
    <location>
        <begin position="8"/>
        <end position="55"/>
    </location>
</feature>
<feature type="domain" description="SANT" evidence="2">
    <location>
        <begin position="31"/>
        <end position="59"/>
    </location>
</feature>
<evidence type="ECO:0000313" key="3">
    <source>
        <dbReference type="EMBL" id="CAL5991865.1"/>
    </source>
</evidence>
<evidence type="ECO:0000259" key="1">
    <source>
        <dbReference type="PROSITE" id="PS50090"/>
    </source>
</evidence>
<accession>A0ABP1HLA6</accession>
<sequence>MSTRVYTKWTQKEKCLLKQLVKQQRDTNKFNWIEISDIIQTRTPRQCYDQYILLFKTDKSGERHQWNNEEEQQLTTIFRQNPYNWKTIQQNFKQLSIRQLKNKYNQLARTQKCLLIPSNLNTDTQTQVSLNSFQNENMIEYKSFVKEKEQSEPINEKMLKYELQQNQLGELALYLAHHLDL</sequence>
<dbReference type="PROSITE" id="PS50090">
    <property type="entry name" value="MYB_LIKE"/>
    <property type="match status" value="2"/>
</dbReference>
<comment type="caution">
    <text evidence="3">The sequence shown here is derived from an EMBL/GenBank/DDBJ whole genome shotgun (WGS) entry which is preliminary data.</text>
</comment>
<gene>
    <name evidence="3" type="ORF">HINF_LOCUS12299</name>
</gene>
<name>A0ABP1HLA6_9EUKA</name>
<proteinExistence type="predicted"/>
<dbReference type="Pfam" id="PF13921">
    <property type="entry name" value="Myb_DNA-bind_6"/>
    <property type="match status" value="1"/>
</dbReference>
<dbReference type="InterPro" id="IPR001005">
    <property type="entry name" value="SANT/Myb"/>
</dbReference>
<feature type="domain" description="Myb-like" evidence="1">
    <location>
        <begin position="58"/>
        <end position="108"/>
    </location>
</feature>
<protein>
    <recommendedName>
        <fullName evidence="5">Myb-like DNA-binding domain-containing protein</fullName>
    </recommendedName>
</protein>
<organism evidence="3 4">
    <name type="scientific">Hexamita inflata</name>
    <dbReference type="NCBI Taxonomy" id="28002"/>
    <lineage>
        <taxon>Eukaryota</taxon>
        <taxon>Metamonada</taxon>
        <taxon>Diplomonadida</taxon>
        <taxon>Hexamitidae</taxon>
        <taxon>Hexamitinae</taxon>
        <taxon>Hexamita</taxon>
    </lineage>
</organism>
<reference evidence="3 4" key="1">
    <citation type="submission" date="2024-07" db="EMBL/GenBank/DDBJ databases">
        <authorList>
            <person name="Akdeniz Z."/>
        </authorList>
    </citation>
    <scope>NUCLEOTIDE SEQUENCE [LARGE SCALE GENOMIC DNA]</scope>
</reference>
<dbReference type="SUPFAM" id="SSF46689">
    <property type="entry name" value="Homeodomain-like"/>
    <property type="match status" value="1"/>
</dbReference>
<dbReference type="CDD" id="cd00167">
    <property type="entry name" value="SANT"/>
    <property type="match status" value="1"/>
</dbReference>
<evidence type="ECO:0000313" key="4">
    <source>
        <dbReference type="Proteomes" id="UP001642409"/>
    </source>
</evidence>
<keyword evidence="4" id="KW-1185">Reference proteome</keyword>
<dbReference type="InterPro" id="IPR009057">
    <property type="entry name" value="Homeodomain-like_sf"/>
</dbReference>
<dbReference type="EMBL" id="CAXDID020000028">
    <property type="protein sequence ID" value="CAL5991865.1"/>
    <property type="molecule type" value="Genomic_DNA"/>
</dbReference>
<evidence type="ECO:0008006" key="5">
    <source>
        <dbReference type="Google" id="ProtNLM"/>
    </source>
</evidence>
<dbReference type="SMART" id="SM00717">
    <property type="entry name" value="SANT"/>
    <property type="match status" value="2"/>
</dbReference>
<dbReference type="Proteomes" id="UP001642409">
    <property type="component" value="Unassembled WGS sequence"/>
</dbReference>
<dbReference type="PROSITE" id="PS51293">
    <property type="entry name" value="SANT"/>
    <property type="match status" value="1"/>
</dbReference>